<dbReference type="OrthoDB" id="1098580at2"/>
<evidence type="ECO:0000313" key="1">
    <source>
        <dbReference type="EMBL" id="QCK14058.1"/>
    </source>
</evidence>
<evidence type="ECO:0000313" key="2">
    <source>
        <dbReference type="Proteomes" id="UP000298616"/>
    </source>
</evidence>
<keyword evidence="2" id="KW-1185">Reference proteome</keyword>
<dbReference type="AlphaFoldDB" id="A0A4D7K3Q6"/>
<protein>
    <recommendedName>
        <fullName evidence="3">Outer membrane protein beta-barrel domain-containing protein</fullName>
    </recommendedName>
</protein>
<evidence type="ECO:0008006" key="3">
    <source>
        <dbReference type="Google" id="ProtNLM"/>
    </source>
</evidence>
<proteinExistence type="predicted"/>
<dbReference type="KEGG" id="fpf:DCC35_04485"/>
<accession>A0A4D7K3Q6</accession>
<name>A0A4D7K3Q6_9BACT</name>
<dbReference type="EMBL" id="CP028923">
    <property type="protein sequence ID" value="QCK14058.1"/>
    <property type="molecule type" value="Genomic_DNA"/>
</dbReference>
<dbReference type="RefSeq" id="WP_137089653.1">
    <property type="nucleotide sequence ID" value="NZ_CP028923.1"/>
</dbReference>
<dbReference type="Proteomes" id="UP000298616">
    <property type="component" value="Chromosome"/>
</dbReference>
<organism evidence="1 2">
    <name type="scientific">Mangrovivirga cuniculi</name>
    <dbReference type="NCBI Taxonomy" id="2715131"/>
    <lineage>
        <taxon>Bacteria</taxon>
        <taxon>Pseudomonadati</taxon>
        <taxon>Bacteroidota</taxon>
        <taxon>Cytophagia</taxon>
        <taxon>Cytophagales</taxon>
        <taxon>Mangrovivirgaceae</taxon>
        <taxon>Mangrovivirga</taxon>
    </lineage>
</organism>
<gene>
    <name evidence="1" type="ORF">DCC35_04485</name>
</gene>
<sequence>MKNLSITIIIFIFIAFNSFSQEYYKEGDRNEDSVEVKEETAKTYQQAKEENEFWQKVRFGGGFGLGFNPFYVDLSPSVGYMVNQRLMTGIGIRYLYVRYDDPFFEGSYNSYGGSLWANYFVLDNIFLRTEYETLRVDFVEDARLKREWVPSFFLGGGYVQPIGRTGSGFYLTALYNLLHDDLRSPYGSPLVIRAGVML</sequence>
<reference evidence="1 2" key="1">
    <citation type="submission" date="2018-04" db="EMBL/GenBank/DDBJ databases">
        <title>Complete genome uncultured novel isolate.</title>
        <authorList>
            <person name="Merlino G."/>
        </authorList>
    </citation>
    <scope>NUCLEOTIDE SEQUENCE [LARGE SCALE GENOMIC DNA]</scope>
    <source>
        <strain evidence="2">R1DC9</strain>
    </source>
</reference>